<dbReference type="GO" id="GO:0004386">
    <property type="term" value="F:helicase activity"/>
    <property type="evidence" value="ECO:0007669"/>
    <property type="project" value="UniProtKB-KW"/>
</dbReference>
<dbReference type="Pfam" id="PF00270">
    <property type="entry name" value="DEAD"/>
    <property type="match status" value="1"/>
</dbReference>
<accession>I0R4Y6</accession>
<dbReference type="EMBL" id="AJGH01000123">
    <property type="protein sequence ID" value="EIC94744.1"/>
    <property type="molecule type" value="Genomic_DNA"/>
</dbReference>
<evidence type="ECO:0000259" key="5">
    <source>
        <dbReference type="PROSITE" id="PS51192"/>
    </source>
</evidence>
<dbReference type="SUPFAM" id="SSF52540">
    <property type="entry name" value="P-loop containing nucleoside triphosphate hydrolases"/>
    <property type="match status" value="2"/>
</dbReference>
<keyword evidence="7" id="KW-1185">Reference proteome</keyword>
<dbReference type="InterPro" id="IPR050474">
    <property type="entry name" value="Hel308_SKI2-like"/>
</dbReference>
<protein>
    <submittedName>
        <fullName evidence="6">DEAD/DEAH box helicase</fullName>
    </submittedName>
</protein>
<dbReference type="PROSITE" id="PS51192">
    <property type="entry name" value="HELICASE_ATP_BIND_1"/>
    <property type="match status" value="1"/>
</dbReference>
<evidence type="ECO:0000256" key="3">
    <source>
        <dbReference type="ARBA" id="ARBA00022806"/>
    </source>
</evidence>
<feature type="domain" description="Helicase ATP-binding" evidence="5">
    <location>
        <begin position="294"/>
        <end position="468"/>
    </location>
</feature>
<dbReference type="PANTHER" id="PTHR47961:SF6">
    <property type="entry name" value="DNA-DIRECTED DNA POLYMERASE"/>
    <property type="match status" value="1"/>
</dbReference>
<dbReference type="PATRIC" id="fig|1095750.3.peg.2441"/>
<dbReference type="InterPro" id="IPR011545">
    <property type="entry name" value="DEAD/DEAH_box_helicase_dom"/>
</dbReference>
<keyword evidence="3 6" id="KW-0347">Helicase</keyword>
<reference evidence="6 7" key="1">
    <citation type="submission" date="2012-03" db="EMBL/GenBank/DDBJ databases">
        <authorList>
            <person name="Durkin A.S."/>
            <person name="McCorrison J."/>
            <person name="Torralba M."/>
            <person name="Gillis M."/>
            <person name="Methe B."/>
            <person name="Sutton G."/>
            <person name="Nelson K.E."/>
        </authorList>
    </citation>
    <scope>NUCLEOTIDE SEQUENCE [LARGE SCALE GENOMIC DNA]</scope>
    <source>
        <strain evidence="6 7">F0468</strain>
    </source>
</reference>
<evidence type="ECO:0000313" key="7">
    <source>
        <dbReference type="Proteomes" id="UP000005039"/>
    </source>
</evidence>
<dbReference type="GO" id="GO:0016787">
    <property type="term" value="F:hydrolase activity"/>
    <property type="evidence" value="ECO:0007669"/>
    <property type="project" value="UniProtKB-KW"/>
</dbReference>
<dbReference type="SMART" id="SM00487">
    <property type="entry name" value="DEXDc"/>
    <property type="match status" value="1"/>
</dbReference>
<proteinExistence type="predicted"/>
<evidence type="ECO:0000256" key="1">
    <source>
        <dbReference type="ARBA" id="ARBA00022741"/>
    </source>
</evidence>
<evidence type="ECO:0000313" key="6">
    <source>
        <dbReference type="EMBL" id="EIC94744.1"/>
    </source>
</evidence>
<dbReference type="GO" id="GO:0003676">
    <property type="term" value="F:nucleic acid binding"/>
    <property type="evidence" value="ECO:0007669"/>
    <property type="project" value="InterPro"/>
</dbReference>
<keyword evidence="4" id="KW-0067">ATP-binding</keyword>
<gene>
    <name evidence="6" type="ORF">HMPREF9970_0236</name>
</gene>
<dbReference type="GO" id="GO:0005524">
    <property type="term" value="F:ATP binding"/>
    <property type="evidence" value="ECO:0007669"/>
    <property type="project" value="UniProtKB-KW"/>
</dbReference>
<name>I0R4Y6_9FIRM</name>
<keyword evidence="2" id="KW-0378">Hydrolase</keyword>
<sequence length="1116" mass="126559">MSIPTDYISNLVNELSQGRLENLIKQADARRILQEVKEIPENYPDFAPLLTEKATHIAYALLSCGCSLMEKSNSDFTVMEKTNSNFTAIEILSILEKAGKLLSDIYKYNDDEFDGKDYNLLISGMALYAAKQYSRAFIVLNNVNLDFVVGQIVIQFINKDFNSLLQNVNQVFFEPPNELSDIQSLDEWVISHEIARIFLMVVDFVQTGNKSNFVSIDNIFDKLLSIATESNLISYWLIVRLLKIILSTFREASLWTILPPLLPVQHRTENYIRLLSGFKPAITELWPSQTIAIPLAVGENSGGVINLRTSGGKTRVAEIAILNTLSKHIMSKTLYLAPFRSLAFEVEQSLSKTFSPLGITVSQLYGGSTANVTDFELIKQSQVIVATPEKAKALIRCGSGLETELKLIVIDEGHLLGAEERYIKNEIFLTHVNEFASRNQIKMLLLSAVLPNANELADWVAADTSLVAKSEWKPALERLGLLLWDGERVRLEWGREWKTFNPNFVQKAPLGFGRRRKMFPNNKKEAIAATAVRLAKTGTVMIYSARANSIEGLAESVLSALGEHQENFLWDCSLWNVFESVCKEELSENDIILIAARKGVICHNNRLPTLVRIAMERLMRSKPPLIIIASSTLGQGVNVGISSIIVSTPYYDQNCISNRDFWNICGRAGRAFSDVEGKILYAIDTTEEAWKVRKNHNLARNYFDNRQMERVQSGLLIALKAIYENAMKTNTDFNLLVEAIANDFIYSDINEKFVEWINRLFDYLDDELLAMHENFCLDENDVTWVDGVFRKSLAIIQADSSRENEYIRLLRARTKALLKKVPDKRSRQKIIASGIPLSVSQRMLDSVEDFRALALLFASQSTSDEYIAQIDRIVREIEIWSNLNAKYLVGDIPEQECLERIRHDWISGMPLSEIIKNEPTAEKITKDYYGFTLPWIIHGISQLFDPVLEETIVQTYSSIAMFIELGLPNITSSNIYMAGVRSRSAALELASIDIFNGKSVPEIKQILTSVEVSKENISNIAQVWIDLFSNTAKSQSPKRVSFPSFTWNRDDLPDRLYLREQKNQYYLLSSDGYFCEKVESTKDLPFSKIANIVGLYFECREGTWYLQSYNPRIIIG</sequence>
<evidence type="ECO:0000256" key="4">
    <source>
        <dbReference type="ARBA" id="ARBA00022840"/>
    </source>
</evidence>
<keyword evidence="1" id="KW-0547">Nucleotide-binding</keyword>
<organism evidence="6 7">
    <name type="scientific">Lachnoanaerobaculum saburreum F0468</name>
    <dbReference type="NCBI Taxonomy" id="1095750"/>
    <lineage>
        <taxon>Bacteria</taxon>
        <taxon>Bacillati</taxon>
        <taxon>Bacillota</taxon>
        <taxon>Clostridia</taxon>
        <taxon>Lachnospirales</taxon>
        <taxon>Lachnospiraceae</taxon>
        <taxon>Lachnoanaerobaculum</taxon>
    </lineage>
</organism>
<dbReference type="Gene3D" id="3.40.50.300">
    <property type="entry name" value="P-loop containing nucleotide triphosphate hydrolases"/>
    <property type="match status" value="2"/>
</dbReference>
<evidence type="ECO:0000256" key="2">
    <source>
        <dbReference type="ARBA" id="ARBA00022801"/>
    </source>
</evidence>
<dbReference type="eggNOG" id="COG1204">
    <property type="taxonomic scope" value="Bacteria"/>
</dbReference>
<dbReference type="RefSeq" id="WP_008754921.1">
    <property type="nucleotide sequence ID" value="NZ_AJGH01000123.1"/>
</dbReference>
<dbReference type="InterPro" id="IPR014001">
    <property type="entry name" value="Helicase_ATP-bd"/>
</dbReference>
<dbReference type="OrthoDB" id="9815222at2"/>
<dbReference type="AlphaFoldDB" id="I0R4Y6"/>
<dbReference type="Proteomes" id="UP000005039">
    <property type="component" value="Unassembled WGS sequence"/>
</dbReference>
<dbReference type="InterPro" id="IPR027417">
    <property type="entry name" value="P-loop_NTPase"/>
</dbReference>
<dbReference type="PANTHER" id="PTHR47961">
    <property type="entry name" value="DNA POLYMERASE THETA, PUTATIVE (AFU_ORTHOLOGUE AFUA_1G05260)-RELATED"/>
    <property type="match status" value="1"/>
</dbReference>
<comment type="caution">
    <text evidence="6">The sequence shown here is derived from an EMBL/GenBank/DDBJ whole genome shotgun (WGS) entry which is preliminary data.</text>
</comment>